<dbReference type="PRINTS" id="PR00344">
    <property type="entry name" value="BCTRLSENSOR"/>
</dbReference>
<proteinExistence type="predicted"/>
<dbReference type="Proteomes" id="UP001178507">
    <property type="component" value="Unassembled WGS sequence"/>
</dbReference>
<dbReference type="InterPro" id="IPR005467">
    <property type="entry name" value="His_kinase_dom"/>
</dbReference>
<evidence type="ECO:0000313" key="10">
    <source>
        <dbReference type="EMBL" id="CAJ1410378.1"/>
    </source>
</evidence>
<dbReference type="SMART" id="SM00448">
    <property type="entry name" value="REC"/>
    <property type="match status" value="1"/>
</dbReference>
<reference evidence="10" key="1">
    <citation type="submission" date="2023-08" db="EMBL/GenBank/DDBJ databases">
        <authorList>
            <person name="Chen Y."/>
            <person name="Shah S."/>
            <person name="Dougan E. K."/>
            <person name="Thang M."/>
            <person name="Chan C."/>
        </authorList>
    </citation>
    <scope>NUCLEOTIDE SEQUENCE</scope>
</reference>
<evidence type="ECO:0000259" key="9">
    <source>
        <dbReference type="PROSITE" id="PS50110"/>
    </source>
</evidence>
<dbReference type="GO" id="GO:0000155">
    <property type="term" value="F:phosphorelay sensor kinase activity"/>
    <property type="evidence" value="ECO:0007669"/>
    <property type="project" value="InterPro"/>
</dbReference>
<dbReference type="Gene3D" id="3.40.50.2300">
    <property type="match status" value="1"/>
</dbReference>
<dbReference type="SUPFAM" id="SSF52172">
    <property type="entry name" value="CheY-like"/>
    <property type="match status" value="1"/>
</dbReference>
<feature type="domain" description="Histidine kinase" evidence="8">
    <location>
        <begin position="43"/>
        <end position="267"/>
    </location>
</feature>
<dbReference type="Gene3D" id="3.30.565.10">
    <property type="entry name" value="Histidine kinase-like ATPase, C-terminal domain"/>
    <property type="match status" value="1"/>
</dbReference>
<organism evidence="10 11">
    <name type="scientific">Effrenium voratum</name>
    <dbReference type="NCBI Taxonomy" id="2562239"/>
    <lineage>
        <taxon>Eukaryota</taxon>
        <taxon>Sar</taxon>
        <taxon>Alveolata</taxon>
        <taxon>Dinophyceae</taxon>
        <taxon>Suessiales</taxon>
        <taxon>Symbiodiniaceae</taxon>
        <taxon>Effrenium</taxon>
    </lineage>
</organism>
<dbReference type="SMART" id="SM00387">
    <property type="entry name" value="HATPase_c"/>
    <property type="match status" value="1"/>
</dbReference>
<evidence type="ECO:0000256" key="5">
    <source>
        <dbReference type="ARBA" id="ARBA00022777"/>
    </source>
</evidence>
<evidence type="ECO:0000256" key="7">
    <source>
        <dbReference type="SAM" id="Coils"/>
    </source>
</evidence>
<dbReference type="CDD" id="cd00082">
    <property type="entry name" value="HisKA"/>
    <property type="match status" value="1"/>
</dbReference>
<dbReference type="InterPro" id="IPR003661">
    <property type="entry name" value="HisK_dim/P_dom"/>
</dbReference>
<dbReference type="EMBL" id="CAUJNA010003815">
    <property type="protein sequence ID" value="CAJ1410378.1"/>
    <property type="molecule type" value="Genomic_DNA"/>
</dbReference>
<dbReference type="InterPro" id="IPR001789">
    <property type="entry name" value="Sig_transdc_resp-reg_receiver"/>
</dbReference>
<dbReference type="EC" id="2.7.13.3" evidence="2"/>
<evidence type="ECO:0000256" key="2">
    <source>
        <dbReference type="ARBA" id="ARBA00012438"/>
    </source>
</evidence>
<evidence type="ECO:0000256" key="4">
    <source>
        <dbReference type="ARBA" id="ARBA00022679"/>
    </source>
</evidence>
<dbReference type="PANTHER" id="PTHR43047:SF72">
    <property type="entry name" value="OSMOSENSING HISTIDINE PROTEIN KINASE SLN1"/>
    <property type="match status" value="1"/>
</dbReference>
<feature type="modified residue" description="4-aspartylphosphate" evidence="6">
    <location>
        <position position="397"/>
    </location>
</feature>
<keyword evidence="3 6" id="KW-0597">Phosphoprotein</keyword>
<keyword evidence="5" id="KW-0418">Kinase</keyword>
<dbReference type="Pfam" id="PF02518">
    <property type="entry name" value="HATPase_c"/>
    <property type="match status" value="1"/>
</dbReference>
<accession>A0AA36NMX9</accession>
<name>A0AA36NMX9_9DINO</name>
<evidence type="ECO:0000313" key="11">
    <source>
        <dbReference type="Proteomes" id="UP001178507"/>
    </source>
</evidence>
<feature type="coiled-coil region" evidence="7">
    <location>
        <begin position="671"/>
        <end position="712"/>
    </location>
</feature>
<keyword evidence="11" id="KW-1185">Reference proteome</keyword>
<dbReference type="InterPro" id="IPR036890">
    <property type="entry name" value="HATPase_C_sf"/>
</dbReference>
<dbReference type="AlphaFoldDB" id="A0AA36NMX9"/>
<protein>
    <recommendedName>
        <fullName evidence="2">histidine kinase</fullName>
        <ecNumber evidence="2">2.7.13.3</ecNumber>
    </recommendedName>
</protein>
<keyword evidence="4" id="KW-0808">Transferase</keyword>
<evidence type="ECO:0000256" key="3">
    <source>
        <dbReference type="ARBA" id="ARBA00022553"/>
    </source>
</evidence>
<dbReference type="InterPro" id="IPR004358">
    <property type="entry name" value="Sig_transdc_His_kin-like_C"/>
</dbReference>
<evidence type="ECO:0000259" key="8">
    <source>
        <dbReference type="PROSITE" id="PS50109"/>
    </source>
</evidence>
<dbReference type="Pfam" id="PF00512">
    <property type="entry name" value="HisKA"/>
    <property type="match status" value="1"/>
</dbReference>
<dbReference type="Pfam" id="PF00072">
    <property type="entry name" value="Response_reg"/>
    <property type="match status" value="1"/>
</dbReference>
<dbReference type="PROSITE" id="PS50109">
    <property type="entry name" value="HIS_KIN"/>
    <property type="match status" value="1"/>
</dbReference>
<dbReference type="GO" id="GO:0009927">
    <property type="term" value="F:histidine phosphotransfer kinase activity"/>
    <property type="evidence" value="ECO:0007669"/>
    <property type="project" value="TreeGrafter"/>
</dbReference>
<keyword evidence="7" id="KW-0175">Coiled coil</keyword>
<dbReference type="PANTHER" id="PTHR43047">
    <property type="entry name" value="TWO-COMPONENT HISTIDINE PROTEIN KINASE"/>
    <property type="match status" value="1"/>
</dbReference>
<evidence type="ECO:0000256" key="6">
    <source>
        <dbReference type="PROSITE-ProRule" id="PRU00169"/>
    </source>
</evidence>
<comment type="catalytic activity">
    <reaction evidence="1">
        <text>ATP + protein L-histidine = ADP + protein N-phospho-L-histidine.</text>
        <dbReference type="EC" id="2.7.13.3"/>
    </reaction>
</comment>
<dbReference type="SUPFAM" id="SSF55874">
    <property type="entry name" value="ATPase domain of HSP90 chaperone/DNA topoisomerase II/histidine kinase"/>
    <property type="match status" value="1"/>
</dbReference>
<dbReference type="InterPro" id="IPR011006">
    <property type="entry name" value="CheY-like_superfamily"/>
</dbReference>
<comment type="caution">
    <text evidence="10">The sequence shown here is derived from an EMBL/GenBank/DDBJ whole genome shotgun (WGS) entry which is preliminary data.</text>
</comment>
<dbReference type="PROSITE" id="PS50110">
    <property type="entry name" value="RESPONSE_REGULATORY"/>
    <property type="match status" value="1"/>
</dbReference>
<dbReference type="InterPro" id="IPR003594">
    <property type="entry name" value="HATPase_dom"/>
</dbReference>
<dbReference type="SUPFAM" id="SSF47384">
    <property type="entry name" value="Homodimeric domain of signal transducing histidine kinase"/>
    <property type="match status" value="1"/>
</dbReference>
<gene>
    <name evidence="10" type="ORF">EVOR1521_LOCUS31210</name>
</gene>
<sequence>MVVGFSPQFSFAGKVVGALAIGQLVTNSSRQMEPSTSRKTKVMVLHELRSPLHGIIGLANTLSQEPGPIQKPTLAMIGWSAERVLDLATNMMDYWNLAEEPVRSAKRKDEVLDLAALAKDVVTKSESFKDKRGKPLKRDKVNLKTDLEHVTISADSPAVQQMLSQIVTNALKFTAEGEVCLSVREDPQNDSAIISVRDTGIGIKPESVQGMLDAFQQEDSSESRKYDGIGLGLAIVREVVRIHSGRCEIKPSGSKGTVVTVTLPRSQRESAGQGEADASAKIIVPAPGMKPRGAPSCWLGPSAQIGIQVVPKQTLNLNAGSRTATSLPSLKEGLPMQYFEDDDDNLIMSVDDDFVNQEVMRSILEPCGFKVVACMNGSECLEYLDGNNPRPRLMLLDLMMPGLSGFDVLQALQKKCSLQEFPVVMVSAKNQSSSVVKGYELGCTDWIHKPFCRQELIARVKAGIPNMEVLTESLAPVFQEFEALSAKCFGKGLSPRLSCHAYCDVNTHRCKATILAMLTLWLEMWDKLLLLAQKMLDITHKASMCISIGLHTETSVPAILTGNRQYPNSSFFSNTLQKAKLLCDVAAENRIILSRSARCRLSADVEAELQQSGLRLLLGSSDSQTGEFYYVARSMELHPQPLKEAGALAEQPQAASPNDEDANLRKKQMAVQELQEDLLQTRNGLTIMQQQLTVAEEQMMQAKAESQSLRVQLQARQSTAQPEVQPEVKPANSSASLLFLQWQNAHLQAEIRHYQSALSNTKAELQMQIMAGQLLESKHSLLQARVEHLELDLAFKAAYGGQEEGSDWPSAGVGTSQVSGPSPFKEFKDTNLVLGSLLSGQLAGPNAGANSASFPTAAGTGPMTIFSTAGGIGSTHGGINATLGSLGRQGTGG</sequence>
<dbReference type="GO" id="GO:0005886">
    <property type="term" value="C:plasma membrane"/>
    <property type="evidence" value="ECO:0007669"/>
    <property type="project" value="TreeGrafter"/>
</dbReference>
<evidence type="ECO:0000256" key="1">
    <source>
        <dbReference type="ARBA" id="ARBA00000085"/>
    </source>
</evidence>
<dbReference type="InterPro" id="IPR036097">
    <property type="entry name" value="HisK_dim/P_sf"/>
</dbReference>
<dbReference type="Gene3D" id="1.10.287.130">
    <property type="match status" value="1"/>
</dbReference>
<feature type="domain" description="Response regulatory" evidence="9">
    <location>
        <begin position="346"/>
        <end position="464"/>
    </location>
</feature>